<proteinExistence type="predicted"/>
<evidence type="ECO:0000259" key="1">
    <source>
        <dbReference type="Pfam" id="PF00534"/>
    </source>
</evidence>
<dbReference type="AlphaFoldDB" id="A0A4Y9QYP6"/>
<dbReference type="Pfam" id="PF13439">
    <property type="entry name" value="Glyco_transf_4"/>
    <property type="match status" value="1"/>
</dbReference>
<accession>A0A4Y9QYP6</accession>
<sequence>MHICFLTSEFPKPGYSHGGVGTFIRNLGIALVNNGFRVSVVGPNYNDEFEFEVLQGIHVYRTRRFDKTRGITWLRRARSINKVIEQIHRENPVNIIEGTELSLAFIDKIPGIKYVIRMNGGHHFFSFATGEKLSKWKSFQEKRSFNKADHLISVSKYTAESTKSLLGLKDRHIQIIPNPIDADLFKPNHDKSVISNKLLFVGTVCEKKGVRQLVMAMPKILEKFPEASLEIVGRDWIDPKTKSSYTEYLKSFIYSEISNKIQISGPVDLVQIPGKIAESEICVYPSHMEALPLAWLEVLAMGKPFVASKTGPGPEVVIHGETGLLADCYSPDDIADQVIYMLENKPKAQDMGKNARLDILKRFDVKVLVKENINYYQSLI</sequence>
<feature type="domain" description="Glycosyltransferase subfamily 4-like N-terminal" evidence="2">
    <location>
        <begin position="18"/>
        <end position="183"/>
    </location>
</feature>
<dbReference type="PANTHER" id="PTHR12526">
    <property type="entry name" value="GLYCOSYLTRANSFERASE"/>
    <property type="match status" value="1"/>
</dbReference>
<reference evidence="3 4" key="1">
    <citation type="submission" date="2019-03" db="EMBL/GenBank/DDBJ databases">
        <title>Algoriphagus sp. nov, a new strain isolated from root system soil of mangrove plant Kandelia.</title>
        <authorList>
            <person name="Yin Q."/>
            <person name="Wang K."/>
            <person name="Song Z."/>
        </authorList>
    </citation>
    <scope>NUCLEOTIDE SEQUENCE [LARGE SCALE GENOMIC DNA]</scope>
    <source>
        <strain evidence="3 4">XY-J91</strain>
    </source>
</reference>
<evidence type="ECO:0000313" key="3">
    <source>
        <dbReference type="EMBL" id="TFV97217.1"/>
    </source>
</evidence>
<dbReference type="InterPro" id="IPR001296">
    <property type="entry name" value="Glyco_trans_1"/>
</dbReference>
<dbReference type="CDD" id="cd03801">
    <property type="entry name" value="GT4_PimA-like"/>
    <property type="match status" value="1"/>
</dbReference>
<dbReference type="Gene3D" id="3.40.50.2000">
    <property type="entry name" value="Glycogen Phosphorylase B"/>
    <property type="match status" value="2"/>
</dbReference>
<dbReference type="RefSeq" id="WP_135069402.1">
    <property type="nucleotide sequence ID" value="NZ_SPSB01000001.1"/>
</dbReference>
<organism evidence="3 4">
    <name type="scientific">Algoriphagus kandeliae</name>
    <dbReference type="NCBI Taxonomy" id="2562278"/>
    <lineage>
        <taxon>Bacteria</taxon>
        <taxon>Pseudomonadati</taxon>
        <taxon>Bacteroidota</taxon>
        <taxon>Cytophagia</taxon>
        <taxon>Cytophagales</taxon>
        <taxon>Cyclobacteriaceae</taxon>
        <taxon>Algoriphagus</taxon>
    </lineage>
</organism>
<dbReference type="Proteomes" id="UP000297647">
    <property type="component" value="Unassembled WGS sequence"/>
</dbReference>
<dbReference type="GO" id="GO:0016757">
    <property type="term" value="F:glycosyltransferase activity"/>
    <property type="evidence" value="ECO:0007669"/>
    <property type="project" value="InterPro"/>
</dbReference>
<dbReference type="PANTHER" id="PTHR12526:SF638">
    <property type="entry name" value="SPORE COAT PROTEIN SA"/>
    <property type="match status" value="1"/>
</dbReference>
<dbReference type="EMBL" id="SPSB01000001">
    <property type="protein sequence ID" value="TFV97217.1"/>
    <property type="molecule type" value="Genomic_DNA"/>
</dbReference>
<dbReference type="InterPro" id="IPR028098">
    <property type="entry name" value="Glyco_trans_4-like_N"/>
</dbReference>
<evidence type="ECO:0000313" key="4">
    <source>
        <dbReference type="Proteomes" id="UP000297647"/>
    </source>
</evidence>
<dbReference type="Pfam" id="PF00534">
    <property type="entry name" value="Glycos_transf_1"/>
    <property type="match status" value="1"/>
</dbReference>
<protein>
    <submittedName>
        <fullName evidence="3">Glycosyltransferase family 1 protein</fullName>
    </submittedName>
</protein>
<feature type="domain" description="Glycosyl transferase family 1" evidence="1">
    <location>
        <begin position="190"/>
        <end position="356"/>
    </location>
</feature>
<name>A0A4Y9QYP6_9BACT</name>
<keyword evidence="4" id="KW-1185">Reference proteome</keyword>
<evidence type="ECO:0000259" key="2">
    <source>
        <dbReference type="Pfam" id="PF13439"/>
    </source>
</evidence>
<keyword evidence="3" id="KW-0808">Transferase</keyword>
<dbReference type="SUPFAM" id="SSF53756">
    <property type="entry name" value="UDP-Glycosyltransferase/glycogen phosphorylase"/>
    <property type="match status" value="1"/>
</dbReference>
<gene>
    <name evidence="3" type="ORF">E4S40_00750</name>
</gene>
<comment type="caution">
    <text evidence="3">The sequence shown here is derived from an EMBL/GenBank/DDBJ whole genome shotgun (WGS) entry which is preliminary data.</text>
</comment>
<dbReference type="OrthoDB" id="502646at2"/>